<name>A0A1A9Z0Q9_GLOPL</name>
<evidence type="ECO:0000313" key="2">
    <source>
        <dbReference type="EnsemblMetazoa" id="GPAI000462-PA"/>
    </source>
</evidence>
<feature type="transmembrane region" description="Helical" evidence="1">
    <location>
        <begin position="73"/>
        <end position="92"/>
    </location>
</feature>
<dbReference type="AlphaFoldDB" id="A0A1A9Z0Q9"/>
<sequence>MQFCMKSSMTNQLDPNRLNSYYVPTTCRSIAFIERLRLTFHSTKANALSFPVVLYYTATTDRKNEMNIRIPRFSAAATSIIWSLIILLFPLVRPQRQFSNWDSNFANNNTR</sequence>
<organism evidence="2 3">
    <name type="scientific">Glossina pallidipes</name>
    <name type="common">Tsetse fly</name>
    <dbReference type="NCBI Taxonomy" id="7398"/>
    <lineage>
        <taxon>Eukaryota</taxon>
        <taxon>Metazoa</taxon>
        <taxon>Ecdysozoa</taxon>
        <taxon>Arthropoda</taxon>
        <taxon>Hexapoda</taxon>
        <taxon>Insecta</taxon>
        <taxon>Pterygota</taxon>
        <taxon>Neoptera</taxon>
        <taxon>Endopterygota</taxon>
        <taxon>Diptera</taxon>
        <taxon>Brachycera</taxon>
        <taxon>Muscomorpha</taxon>
        <taxon>Hippoboscoidea</taxon>
        <taxon>Glossinidae</taxon>
        <taxon>Glossina</taxon>
    </lineage>
</organism>
<keyword evidence="3" id="KW-1185">Reference proteome</keyword>
<reference evidence="3" key="1">
    <citation type="submission" date="2014-03" db="EMBL/GenBank/DDBJ databases">
        <authorList>
            <person name="Aksoy S."/>
            <person name="Warren W."/>
            <person name="Wilson R.K."/>
        </authorList>
    </citation>
    <scope>NUCLEOTIDE SEQUENCE [LARGE SCALE GENOMIC DNA]</scope>
    <source>
        <strain evidence="3">IAEA</strain>
    </source>
</reference>
<protein>
    <submittedName>
        <fullName evidence="2">Uncharacterized protein</fullName>
    </submittedName>
</protein>
<evidence type="ECO:0000256" key="1">
    <source>
        <dbReference type="SAM" id="Phobius"/>
    </source>
</evidence>
<keyword evidence="1" id="KW-1133">Transmembrane helix</keyword>
<keyword evidence="1" id="KW-0472">Membrane</keyword>
<keyword evidence="1" id="KW-0812">Transmembrane</keyword>
<evidence type="ECO:0000313" key="3">
    <source>
        <dbReference type="Proteomes" id="UP000092445"/>
    </source>
</evidence>
<reference evidence="2" key="2">
    <citation type="submission" date="2020-05" db="UniProtKB">
        <authorList>
            <consortium name="EnsemblMetazoa"/>
        </authorList>
    </citation>
    <scope>IDENTIFICATION</scope>
    <source>
        <strain evidence="2">IAEA</strain>
    </source>
</reference>
<dbReference type="EnsemblMetazoa" id="GPAI000462-RA">
    <property type="protein sequence ID" value="GPAI000462-PA"/>
    <property type="gene ID" value="GPAI000462"/>
</dbReference>
<dbReference type="Proteomes" id="UP000092445">
    <property type="component" value="Unassembled WGS sequence"/>
</dbReference>
<accession>A0A1A9Z0Q9</accession>
<proteinExistence type="predicted"/>
<dbReference type="VEuPathDB" id="VectorBase:GPAI000462"/>